<dbReference type="SUPFAM" id="SSF51011">
    <property type="entry name" value="Glycosyl hydrolase domain"/>
    <property type="match status" value="1"/>
</dbReference>
<dbReference type="Gene3D" id="2.60.40.1180">
    <property type="entry name" value="Golgi alpha-mannosidase II"/>
    <property type="match status" value="1"/>
</dbReference>
<dbReference type="GO" id="GO:0000272">
    <property type="term" value="P:polysaccharide catabolic process"/>
    <property type="evidence" value="ECO:0007669"/>
    <property type="project" value="InterPro"/>
</dbReference>
<dbReference type="AlphaFoldDB" id="G8LU16"/>
<dbReference type="CDD" id="cd14256">
    <property type="entry name" value="Dockerin_I"/>
    <property type="match status" value="1"/>
</dbReference>
<dbReference type="EMBL" id="CP003065">
    <property type="protein sequence ID" value="AEV68404.1"/>
    <property type="molecule type" value="Genomic_DNA"/>
</dbReference>
<accession>G8LU16</accession>
<dbReference type="STRING" id="720554.Clocl_1795"/>
<dbReference type="KEGG" id="ccl:Clocl_1795"/>
<evidence type="ECO:0007829" key="6">
    <source>
        <dbReference type="PDB" id="7N6O"/>
    </source>
</evidence>
<dbReference type="Proteomes" id="UP000005435">
    <property type="component" value="Chromosome"/>
</dbReference>
<dbReference type="PANTHER" id="PTHR42767:SF1">
    <property type="entry name" value="ENDO-BETA-1,6-GALACTANASE-LIKE DOMAIN-CONTAINING PROTEIN"/>
    <property type="match status" value="1"/>
</dbReference>
<dbReference type="PDB" id="7N6H">
    <property type="method" value="X-ray"/>
    <property type="resolution" value="1.28 A"/>
    <property type="chains" value="A/B=29-463"/>
</dbReference>
<dbReference type="PDB" id="7N6O">
    <property type="method" value="X-ray"/>
    <property type="resolution" value="1.50 A"/>
    <property type="chains" value="A/B=29-463"/>
</dbReference>
<reference evidence="5 6" key="3">
    <citation type="journal article" date="2022" name="FEBS Lett.">
        <title>The first crystal structure of a xylobiose-bound xylobiohydrolase with high functional specificity from the bacterial glycoside hydrolase family 30, subfamily 10.</title>
        <authorList>
            <person name="St John F.J."/>
            <person name="Crooks C."/>
            <person name="Kim Y."/>
            <person name="Tan K."/>
            <person name="Joachimiak A."/>
        </authorList>
    </citation>
    <scope>X-RAY CRYSTALLOGRAPHY (1.28 ANGSTROMS) OF 29-463</scope>
</reference>
<dbReference type="eggNOG" id="COG5520">
    <property type="taxonomic scope" value="Bacteria"/>
</dbReference>
<dbReference type="Gene3D" id="3.20.20.80">
    <property type="entry name" value="Glycosidases"/>
    <property type="match status" value="1"/>
</dbReference>
<evidence type="ECO:0000313" key="3">
    <source>
        <dbReference type="EMBL" id="AEV68404.1"/>
    </source>
</evidence>
<dbReference type="PANTHER" id="PTHR42767">
    <property type="entry name" value="ENDO-BETA-1,6-GALACTANASE"/>
    <property type="match status" value="1"/>
</dbReference>
<dbReference type="GO" id="GO:0004553">
    <property type="term" value="F:hydrolase activity, hydrolyzing O-glycosyl compounds"/>
    <property type="evidence" value="ECO:0007669"/>
    <property type="project" value="InterPro"/>
</dbReference>
<dbReference type="InterPro" id="IPR017853">
    <property type="entry name" value="GH"/>
</dbReference>
<dbReference type="Pfam" id="PF00404">
    <property type="entry name" value="Dockerin_1"/>
    <property type="match status" value="1"/>
</dbReference>
<dbReference type="InterPro" id="IPR013780">
    <property type="entry name" value="Glyco_hydro_b"/>
</dbReference>
<dbReference type="InterPro" id="IPR039743">
    <property type="entry name" value="6GAL/EXGAL"/>
</dbReference>
<feature type="chain" id="PRO_5003511486" evidence="1">
    <location>
        <begin position="29"/>
        <end position="534"/>
    </location>
</feature>
<feature type="signal peptide" evidence="1">
    <location>
        <begin position="1"/>
        <end position="28"/>
    </location>
</feature>
<sequence length="534" mass="59804" precursor="true">MRKTVSLTTVAALLISMLILVLPTNLYAASTVTVDWDTTYQTIDGFGVSEAFHQSNNIARLGETKQNEIYDLLFSTTDGAGFSIFRSILGDGGTWGNADDGPNKTMQPAEDVWDWNESNDDQIPMIRAIQSKYGVDQILYTVWSPPAWMKTNGSVVGGSLRTDKYQAYATYLAEHIKNYKSKFGIEITHIGIQNEPNLETSYSSCRWSPEELRIFMRDYLVPTFDKENITAKVVFAENMSFNEQYAINSLNDPIAVKRVDIVGAHNYGSSYIPFTTTKSKGKGIWMTEVSDMNGNDTTINDGLRWAKEIHDFMTITEGNAWFYWWGACFKTYNGEGLIQMDLNSKTYKVAKRLYTIGQFSRFIRPGWQRIEATKNPVSNVYVTAYKDPKTGKFAIVAINNGWSKQSITYTLKGFSPASVTPYTTSSTQNLEKGSDITVNNSSFSFELAPNSITTFVGDTESASIIYGDVNGDGDVNSIDYGYMKWYLLGQINSFPVDNGDKVADLDGDGRITSIDCAYMKMYLLGMIQKFPVEQ</sequence>
<dbReference type="InterPro" id="IPR039514">
    <property type="entry name" value="6GAL-like"/>
</dbReference>
<dbReference type="Pfam" id="PF17189">
    <property type="entry name" value="Glyco_hydro_30C"/>
    <property type="match status" value="1"/>
</dbReference>
<dbReference type="Gene3D" id="1.10.1330.10">
    <property type="entry name" value="Dockerin domain"/>
    <property type="match status" value="1"/>
</dbReference>
<name>G8LU16_ACECE</name>
<evidence type="ECO:0000259" key="2">
    <source>
        <dbReference type="PROSITE" id="PS51766"/>
    </source>
</evidence>
<dbReference type="InterPro" id="IPR036439">
    <property type="entry name" value="Dockerin_dom_sf"/>
</dbReference>
<dbReference type="InterPro" id="IPR033452">
    <property type="entry name" value="GH30_C"/>
</dbReference>
<dbReference type="PROSITE" id="PS51766">
    <property type="entry name" value="DOCKERIN"/>
    <property type="match status" value="1"/>
</dbReference>
<dbReference type="Pfam" id="PF14587">
    <property type="entry name" value="Glyco_hydr_30_2"/>
    <property type="match status" value="1"/>
</dbReference>
<keyword evidence="4" id="KW-1185">Reference proteome</keyword>
<organism evidence="3 4">
    <name type="scientific">Acetivibrio clariflavus (strain DSM 19732 / NBRC 101661 / EBR45)</name>
    <name type="common">Clostridium clariflavum</name>
    <dbReference type="NCBI Taxonomy" id="720554"/>
    <lineage>
        <taxon>Bacteria</taxon>
        <taxon>Bacillati</taxon>
        <taxon>Bacillota</taxon>
        <taxon>Clostridia</taxon>
        <taxon>Eubacteriales</taxon>
        <taxon>Oscillospiraceae</taxon>
        <taxon>Acetivibrio</taxon>
    </lineage>
</organism>
<evidence type="ECO:0000256" key="1">
    <source>
        <dbReference type="SAM" id="SignalP"/>
    </source>
</evidence>
<feature type="domain" description="Dockerin" evidence="2">
    <location>
        <begin position="462"/>
        <end position="532"/>
    </location>
</feature>
<dbReference type="OrthoDB" id="9806701at2"/>
<protein>
    <submittedName>
        <fullName evidence="3">O-glycosyl hydrolase</fullName>
    </submittedName>
</protein>
<gene>
    <name evidence="3" type="ordered locus">Clocl_1795</name>
</gene>
<evidence type="ECO:0000313" key="4">
    <source>
        <dbReference type="Proteomes" id="UP000005435"/>
    </source>
</evidence>
<keyword evidence="1" id="KW-0732">Signal</keyword>
<dbReference type="SUPFAM" id="SSF63446">
    <property type="entry name" value="Type I dockerin domain"/>
    <property type="match status" value="1"/>
</dbReference>
<reference evidence="3 4" key="2">
    <citation type="journal article" date="2012" name="Stand. Genomic Sci.">
        <title>Complete Genome Sequence of Clostridium clariflavum DSM 19732.</title>
        <authorList>
            <person name="Izquierdo J.A."/>
            <person name="Goodwin L."/>
            <person name="Davenport K.W."/>
            <person name="Teshima H."/>
            <person name="Bruce D."/>
            <person name="Detter C."/>
            <person name="Tapia R."/>
            <person name="Han S."/>
            <person name="Land M."/>
            <person name="Hauser L."/>
            <person name="Jeffries C.D."/>
            <person name="Han J."/>
            <person name="Pitluck S."/>
            <person name="Nolan M."/>
            <person name="Chen A."/>
            <person name="Huntemann M."/>
            <person name="Mavromatis K."/>
            <person name="Mikhailova N."/>
            <person name="Liolios K."/>
            <person name="Woyke T."/>
            <person name="Lynd L.R."/>
        </authorList>
    </citation>
    <scope>NUCLEOTIDE SEQUENCE [LARGE SCALE GENOMIC DNA]</scope>
    <source>
        <strain evidence="4">DSM 19732 / NBRC 101661 / EBR45</strain>
    </source>
</reference>
<evidence type="ECO:0007829" key="5">
    <source>
        <dbReference type="PDB" id="7N6H"/>
    </source>
</evidence>
<dbReference type="SUPFAM" id="SSF51445">
    <property type="entry name" value="(Trans)glycosidases"/>
    <property type="match status" value="1"/>
</dbReference>
<dbReference type="SMR" id="G8LU16"/>
<dbReference type="HOGENOM" id="CLU_031530_1_0_9"/>
<keyword evidence="5 6" id="KW-0002">3D-structure</keyword>
<dbReference type="InterPro" id="IPR002105">
    <property type="entry name" value="Dockerin_1_rpt"/>
</dbReference>
<dbReference type="InterPro" id="IPR016134">
    <property type="entry name" value="Dockerin_dom"/>
</dbReference>
<reference evidence="4" key="1">
    <citation type="submission" date="2011-12" db="EMBL/GenBank/DDBJ databases">
        <title>Complete sequence of Clostridium clariflavum DSM 19732.</title>
        <authorList>
            <consortium name="US DOE Joint Genome Institute"/>
            <person name="Lucas S."/>
            <person name="Han J."/>
            <person name="Lapidus A."/>
            <person name="Cheng J.-F."/>
            <person name="Goodwin L."/>
            <person name="Pitluck S."/>
            <person name="Peters L."/>
            <person name="Teshima H."/>
            <person name="Detter J.C."/>
            <person name="Han C."/>
            <person name="Tapia R."/>
            <person name="Land M."/>
            <person name="Hauser L."/>
            <person name="Kyrpides N."/>
            <person name="Ivanova N."/>
            <person name="Pagani I."/>
            <person name="Kitzmiller T."/>
            <person name="Lynd L."/>
            <person name="Izquierdo J."/>
            <person name="Woyke T."/>
        </authorList>
    </citation>
    <scope>NUCLEOTIDE SEQUENCE [LARGE SCALE GENOMIC DNA]</scope>
    <source>
        <strain evidence="4">DSM 19732 / NBRC 101661 / EBR45</strain>
    </source>
</reference>
<proteinExistence type="evidence at protein level"/>
<keyword evidence="3" id="KW-0378">Hydrolase</keyword>